<gene>
    <name evidence="1" type="ORF">EVAR_38270_1</name>
</gene>
<name>A0A4C1W8C3_EUMVA</name>
<comment type="caution">
    <text evidence="1">The sequence shown here is derived from an EMBL/GenBank/DDBJ whole genome shotgun (WGS) entry which is preliminary data.</text>
</comment>
<organism evidence="1 2">
    <name type="scientific">Eumeta variegata</name>
    <name type="common">Bagworm moth</name>
    <name type="synonym">Eumeta japonica</name>
    <dbReference type="NCBI Taxonomy" id="151549"/>
    <lineage>
        <taxon>Eukaryota</taxon>
        <taxon>Metazoa</taxon>
        <taxon>Ecdysozoa</taxon>
        <taxon>Arthropoda</taxon>
        <taxon>Hexapoda</taxon>
        <taxon>Insecta</taxon>
        <taxon>Pterygota</taxon>
        <taxon>Neoptera</taxon>
        <taxon>Endopterygota</taxon>
        <taxon>Lepidoptera</taxon>
        <taxon>Glossata</taxon>
        <taxon>Ditrysia</taxon>
        <taxon>Tineoidea</taxon>
        <taxon>Psychidae</taxon>
        <taxon>Oiketicinae</taxon>
        <taxon>Eumeta</taxon>
    </lineage>
</organism>
<evidence type="ECO:0000313" key="2">
    <source>
        <dbReference type="Proteomes" id="UP000299102"/>
    </source>
</evidence>
<keyword evidence="2" id="KW-1185">Reference proteome</keyword>
<dbReference type="EMBL" id="BGZK01000497">
    <property type="protein sequence ID" value="GBP47160.1"/>
    <property type="molecule type" value="Genomic_DNA"/>
</dbReference>
<reference evidence="1 2" key="1">
    <citation type="journal article" date="2019" name="Commun. Biol.">
        <title>The bagworm genome reveals a unique fibroin gene that provides high tensile strength.</title>
        <authorList>
            <person name="Kono N."/>
            <person name="Nakamura H."/>
            <person name="Ohtoshi R."/>
            <person name="Tomita M."/>
            <person name="Numata K."/>
            <person name="Arakawa K."/>
        </authorList>
    </citation>
    <scope>NUCLEOTIDE SEQUENCE [LARGE SCALE GENOMIC DNA]</scope>
</reference>
<protein>
    <submittedName>
        <fullName evidence="1">Uncharacterized protein</fullName>
    </submittedName>
</protein>
<proteinExistence type="predicted"/>
<accession>A0A4C1W8C3</accession>
<sequence length="110" mass="12176">MFRTRSGRLAALCIIPHKTRSVAAGSKKGLVGQTPSAVNFVFSLRCVLGDVAQLRERPQRRPSRITYQCVDGTPALRTFKGAVVILIEGDPHARLSPLRKERKPAIRPLF</sequence>
<evidence type="ECO:0000313" key="1">
    <source>
        <dbReference type="EMBL" id="GBP47160.1"/>
    </source>
</evidence>
<dbReference type="AlphaFoldDB" id="A0A4C1W8C3"/>
<dbReference type="Proteomes" id="UP000299102">
    <property type="component" value="Unassembled WGS sequence"/>
</dbReference>